<reference evidence="2 3" key="1">
    <citation type="submission" date="2013-02" db="EMBL/GenBank/DDBJ databases">
        <authorList>
            <person name="Hannick L."/>
            <person name="Zafar N."/>
            <person name="Lorenzi H."/>
            <person name="Ali I.A."/>
            <person name="Petri W.P."/>
            <person name="Caler E."/>
        </authorList>
    </citation>
    <scope>NUCLEOTIDE SEQUENCE [LARGE SCALE GENOMIC DNA]</scope>
    <source>
        <strain evidence="2 3">KU27</strain>
    </source>
</reference>
<evidence type="ECO:0000313" key="2">
    <source>
        <dbReference type="EMBL" id="EMD46952.1"/>
    </source>
</evidence>
<name>M2S7M5_ENTHI</name>
<dbReference type="Proteomes" id="UP000011755">
    <property type="component" value="Unassembled WGS sequence"/>
</dbReference>
<accession>M2S7M5</accession>
<dbReference type="AlphaFoldDB" id="M2S7M5"/>
<gene>
    <name evidence="2" type="ORF">EHI5A_209240</name>
</gene>
<evidence type="ECO:0000256" key="1">
    <source>
        <dbReference type="SAM" id="Phobius"/>
    </source>
</evidence>
<dbReference type="VEuPathDB" id="AmoebaDB:EHI5A_209240"/>
<keyword evidence="1" id="KW-0472">Membrane</keyword>
<organism evidence="2 3">
    <name type="scientific">Entamoeba histolytica KU27</name>
    <dbReference type="NCBI Taxonomy" id="885311"/>
    <lineage>
        <taxon>Eukaryota</taxon>
        <taxon>Amoebozoa</taxon>
        <taxon>Evosea</taxon>
        <taxon>Archamoebae</taxon>
        <taxon>Mastigamoebida</taxon>
        <taxon>Entamoebidae</taxon>
        <taxon>Entamoeba</taxon>
    </lineage>
</organism>
<protein>
    <submittedName>
        <fullName evidence="2">Uncharacterized protein</fullName>
    </submittedName>
</protein>
<evidence type="ECO:0000313" key="3">
    <source>
        <dbReference type="Proteomes" id="UP000011755"/>
    </source>
</evidence>
<feature type="transmembrane region" description="Helical" evidence="1">
    <location>
        <begin position="21"/>
        <end position="42"/>
    </location>
</feature>
<proteinExistence type="predicted"/>
<keyword evidence="1" id="KW-0812">Transmembrane</keyword>
<sequence length="43" mass="5097">MRKALLCFIFPIKVFQTSSAYFFFLSLCLFSALILRNFIFLIL</sequence>
<dbReference type="EMBL" id="KB444431">
    <property type="protein sequence ID" value="EMD46952.1"/>
    <property type="molecule type" value="Genomic_DNA"/>
</dbReference>
<keyword evidence="1" id="KW-1133">Transmembrane helix</keyword>